<keyword evidence="2" id="KW-0238">DNA-binding</keyword>
<dbReference type="InterPro" id="IPR018062">
    <property type="entry name" value="HTH_AraC-typ_CS"/>
</dbReference>
<feature type="domain" description="HTH araC/xylS-type" evidence="4">
    <location>
        <begin position="224"/>
        <end position="325"/>
    </location>
</feature>
<dbReference type="InterPro" id="IPR050204">
    <property type="entry name" value="AraC_XylS_family_regulators"/>
</dbReference>
<protein>
    <submittedName>
        <fullName evidence="5">Putative HTH-type transcriptional regulator</fullName>
    </submittedName>
</protein>
<evidence type="ECO:0000313" key="5">
    <source>
        <dbReference type="EMBL" id="GII41096.1"/>
    </source>
</evidence>
<dbReference type="Pfam" id="PF12833">
    <property type="entry name" value="HTH_18"/>
    <property type="match status" value="1"/>
</dbReference>
<gene>
    <name evidence="5" type="ORF">Pph01_60990</name>
</gene>
<dbReference type="GO" id="GO:0043565">
    <property type="term" value="F:sequence-specific DNA binding"/>
    <property type="evidence" value="ECO:0007669"/>
    <property type="project" value="InterPro"/>
</dbReference>
<comment type="caution">
    <text evidence="5">The sequence shown here is derived from an EMBL/GenBank/DDBJ whole genome shotgun (WGS) entry which is preliminary data.</text>
</comment>
<dbReference type="InterPro" id="IPR020449">
    <property type="entry name" value="Tscrpt_reg_AraC-type_HTH"/>
</dbReference>
<reference evidence="5 6" key="1">
    <citation type="submission" date="2021-01" db="EMBL/GenBank/DDBJ databases">
        <title>Whole genome shotgun sequence of Planotetraspora phitsanulokensis NBRC 104273.</title>
        <authorList>
            <person name="Komaki H."/>
            <person name="Tamura T."/>
        </authorList>
    </citation>
    <scope>NUCLEOTIDE SEQUENCE [LARGE SCALE GENOMIC DNA]</scope>
    <source>
        <strain evidence="5 6">NBRC 104273</strain>
    </source>
</reference>
<dbReference type="AlphaFoldDB" id="A0A8J3UAP1"/>
<accession>A0A8J3UAP1</accession>
<dbReference type="Proteomes" id="UP000622547">
    <property type="component" value="Unassembled WGS sequence"/>
</dbReference>
<dbReference type="Gene3D" id="2.60.120.10">
    <property type="entry name" value="Jelly Rolls"/>
    <property type="match status" value="1"/>
</dbReference>
<proteinExistence type="predicted"/>
<dbReference type="EMBL" id="BOOP01000030">
    <property type="protein sequence ID" value="GII41096.1"/>
    <property type="molecule type" value="Genomic_DNA"/>
</dbReference>
<dbReference type="InterPro" id="IPR018060">
    <property type="entry name" value="HTH_AraC"/>
</dbReference>
<keyword evidence="1" id="KW-0805">Transcription regulation</keyword>
<evidence type="ECO:0000256" key="1">
    <source>
        <dbReference type="ARBA" id="ARBA00023015"/>
    </source>
</evidence>
<name>A0A8J3UAP1_9ACTN</name>
<dbReference type="InterPro" id="IPR009057">
    <property type="entry name" value="Homeodomain-like_sf"/>
</dbReference>
<evidence type="ECO:0000256" key="2">
    <source>
        <dbReference type="ARBA" id="ARBA00023125"/>
    </source>
</evidence>
<dbReference type="PANTHER" id="PTHR46796">
    <property type="entry name" value="HTH-TYPE TRANSCRIPTIONAL ACTIVATOR RHAS-RELATED"/>
    <property type="match status" value="1"/>
</dbReference>
<sequence length="330" mass="35817">MGVVMASVLDTYDERVRLFRLTFLRERLIMDWISEIVRLARLQAHLDKRCLFAGETTMDVPAYGTGKAVFHVLLDGACTIEVSGRHIELTAGDVVLLPGGQAHRVRTAGGGGQDAVEEPGEAFSIMRSQTGEIVMDLLCGYYTFGSGAGAMLFRSLPDPLQVSFGQADEIVRMLSVVMRQEARHDGLGTRAILSSLCNALLAMVLRASPSRFVGAPAWTAADDPRLRLVIEAVLQDPGNDWTVARLAEVATMSRATLARNFSRSTGLTAGDFVTQVRMMIAAERLIETDLTVAAVAAGVGYGSESAFNRAFRQATGSTPARFRRNIQRFS</sequence>
<evidence type="ECO:0000313" key="6">
    <source>
        <dbReference type="Proteomes" id="UP000622547"/>
    </source>
</evidence>
<dbReference type="Gene3D" id="1.10.10.60">
    <property type="entry name" value="Homeodomain-like"/>
    <property type="match status" value="1"/>
</dbReference>
<keyword evidence="6" id="KW-1185">Reference proteome</keyword>
<dbReference type="PROSITE" id="PS01124">
    <property type="entry name" value="HTH_ARAC_FAMILY_2"/>
    <property type="match status" value="1"/>
</dbReference>
<dbReference type="InterPro" id="IPR011051">
    <property type="entry name" value="RmlC_Cupin_sf"/>
</dbReference>
<dbReference type="PRINTS" id="PR00032">
    <property type="entry name" value="HTHARAC"/>
</dbReference>
<dbReference type="InterPro" id="IPR032783">
    <property type="entry name" value="AraC_lig"/>
</dbReference>
<dbReference type="GO" id="GO:0003700">
    <property type="term" value="F:DNA-binding transcription factor activity"/>
    <property type="evidence" value="ECO:0007669"/>
    <property type="project" value="InterPro"/>
</dbReference>
<evidence type="ECO:0000256" key="3">
    <source>
        <dbReference type="ARBA" id="ARBA00023163"/>
    </source>
</evidence>
<dbReference type="SMART" id="SM00342">
    <property type="entry name" value="HTH_ARAC"/>
    <property type="match status" value="1"/>
</dbReference>
<evidence type="ECO:0000259" key="4">
    <source>
        <dbReference type="PROSITE" id="PS01124"/>
    </source>
</evidence>
<dbReference type="PROSITE" id="PS00041">
    <property type="entry name" value="HTH_ARAC_FAMILY_1"/>
    <property type="match status" value="1"/>
</dbReference>
<dbReference type="InterPro" id="IPR014710">
    <property type="entry name" value="RmlC-like_jellyroll"/>
</dbReference>
<dbReference type="SUPFAM" id="SSF46689">
    <property type="entry name" value="Homeodomain-like"/>
    <property type="match status" value="2"/>
</dbReference>
<dbReference type="PANTHER" id="PTHR46796:SF7">
    <property type="entry name" value="ARAC FAMILY TRANSCRIPTIONAL REGULATOR"/>
    <property type="match status" value="1"/>
</dbReference>
<dbReference type="SUPFAM" id="SSF51182">
    <property type="entry name" value="RmlC-like cupins"/>
    <property type="match status" value="1"/>
</dbReference>
<organism evidence="5 6">
    <name type="scientific">Planotetraspora phitsanulokensis</name>
    <dbReference type="NCBI Taxonomy" id="575192"/>
    <lineage>
        <taxon>Bacteria</taxon>
        <taxon>Bacillati</taxon>
        <taxon>Actinomycetota</taxon>
        <taxon>Actinomycetes</taxon>
        <taxon>Streptosporangiales</taxon>
        <taxon>Streptosporangiaceae</taxon>
        <taxon>Planotetraspora</taxon>
    </lineage>
</organism>
<keyword evidence="3" id="KW-0804">Transcription</keyword>
<dbReference type="Pfam" id="PF12852">
    <property type="entry name" value="Cupin_6"/>
    <property type="match status" value="1"/>
</dbReference>